<dbReference type="Proteomes" id="UP001150266">
    <property type="component" value="Unassembled WGS sequence"/>
</dbReference>
<feature type="region of interest" description="Disordered" evidence="1">
    <location>
        <begin position="1"/>
        <end position="88"/>
    </location>
</feature>
<evidence type="ECO:0000313" key="3">
    <source>
        <dbReference type="Proteomes" id="UP001150266"/>
    </source>
</evidence>
<feature type="compositionally biased region" description="Basic and acidic residues" evidence="1">
    <location>
        <begin position="102"/>
        <end position="118"/>
    </location>
</feature>
<name>A0A9W9DH25_9AGAR</name>
<feature type="region of interest" description="Disordered" evidence="1">
    <location>
        <begin position="357"/>
        <end position="378"/>
    </location>
</feature>
<protein>
    <submittedName>
        <fullName evidence="2">Uncharacterized protein</fullName>
    </submittedName>
</protein>
<comment type="caution">
    <text evidence="2">The sequence shown here is derived from an EMBL/GenBank/DDBJ whole genome shotgun (WGS) entry which is preliminary data.</text>
</comment>
<feature type="region of interest" description="Disordered" evidence="1">
    <location>
        <begin position="412"/>
        <end position="442"/>
    </location>
</feature>
<dbReference type="EMBL" id="JAOTPV010000034">
    <property type="protein sequence ID" value="KAJ4468768.1"/>
    <property type="molecule type" value="Genomic_DNA"/>
</dbReference>
<dbReference type="AlphaFoldDB" id="A0A9W9DH25"/>
<feature type="non-terminal residue" evidence="2">
    <location>
        <position position="442"/>
    </location>
</feature>
<gene>
    <name evidence="2" type="ORF">J3R30DRAFT_3245684</name>
</gene>
<proteinExistence type="predicted"/>
<feature type="compositionally biased region" description="Polar residues" evidence="1">
    <location>
        <begin position="413"/>
        <end position="422"/>
    </location>
</feature>
<evidence type="ECO:0000313" key="2">
    <source>
        <dbReference type="EMBL" id="KAJ4468768.1"/>
    </source>
</evidence>
<sequence>SSPASSEFTPPLTQSTSGSNKSRSNFDLTSQSPPQPTTPPLRYNHARQYQSSAAAKRPMTRYPSDLARAGDGRTPLHRRGTSQKYEPFEDLLREAGYKETRIFTPETERIASRTDGRDGSSGGKGTVAGVVEFLSGFIPGSRTSSLRENSKATKDHYSPPTSPSPSSMSISRKRSQTVNSELERELQKQLVEDEATPRATRTRNSLSVHPTLDTTPSPSSSSKQMPPPLPLSNDKNITYLDHRPSRATAYLKHIASVPDIPGASLQRSHSNIATNARRRRTTRRSGIKDSHYVDDDEDDDFNSVYEGRTRGNGEGEEDTNVPPLPKGWLETVARAVLFGTGGPHSLIPNVTLQVTESTTGSRAVSQPHPNSQPSSTYGNWATAMPSPLSGIKSASVGTFGISRPRPTLMIRLDNSSRSNTSEGEIRQARVVCRSAPASRATS</sequence>
<feature type="non-terminal residue" evidence="2">
    <location>
        <position position="1"/>
    </location>
</feature>
<feature type="region of interest" description="Disordered" evidence="1">
    <location>
        <begin position="261"/>
        <end position="325"/>
    </location>
</feature>
<feature type="compositionally biased region" description="Basic residues" evidence="1">
    <location>
        <begin position="276"/>
        <end position="285"/>
    </location>
</feature>
<feature type="region of interest" description="Disordered" evidence="1">
    <location>
        <begin position="102"/>
        <end position="237"/>
    </location>
</feature>
<keyword evidence="3" id="KW-1185">Reference proteome</keyword>
<dbReference type="OrthoDB" id="2536714at2759"/>
<organism evidence="2 3">
    <name type="scientific">Lentinula aciculospora</name>
    <dbReference type="NCBI Taxonomy" id="153920"/>
    <lineage>
        <taxon>Eukaryota</taxon>
        <taxon>Fungi</taxon>
        <taxon>Dikarya</taxon>
        <taxon>Basidiomycota</taxon>
        <taxon>Agaricomycotina</taxon>
        <taxon>Agaricomycetes</taxon>
        <taxon>Agaricomycetidae</taxon>
        <taxon>Agaricales</taxon>
        <taxon>Marasmiineae</taxon>
        <taxon>Omphalotaceae</taxon>
        <taxon>Lentinula</taxon>
    </lineage>
</organism>
<feature type="compositionally biased region" description="Polar residues" evidence="1">
    <location>
        <begin position="265"/>
        <end position="274"/>
    </location>
</feature>
<evidence type="ECO:0000256" key="1">
    <source>
        <dbReference type="SAM" id="MobiDB-lite"/>
    </source>
</evidence>
<feature type="compositionally biased region" description="Polar residues" evidence="1">
    <location>
        <begin position="1"/>
        <end position="28"/>
    </location>
</feature>
<reference evidence="2" key="1">
    <citation type="submission" date="2022-08" db="EMBL/GenBank/DDBJ databases">
        <title>A Global Phylogenomic Analysis of the Shiitake Genus Lentinula.</title>
        <authorList>
            <consortium name="DOE Joint Genome Institute"/>
            <person name="Sierra-Patev S."/>
            <person name="Min B."/>
            <person name="Naranjo-Ortiz M."/>
            <person name="Looney B."/>
            <person name="Konkel Z."/>
            <person name="Slot J.C."/>
            <person name="Sakamoto Y."/>
            <person name="Steenwyk J.L."/>
            <person name="Rokas A."/>
            <person name="Carro J."/>
            <person name="Camarero S."/>
            <person name="Ferreira P."/>
            <person name="Molpeceres G."/>
            <person name="Ruiz-Duenas F.J."/>
            <person name="Serrano A."/>
            <person name="Henrissat B."/>
            <person name="Drula E."/>
            <person name="Hughes K.W."/>
            <person name="Mata J.L."/>
            <person name="Ishikawa N.K."/>
            <person name="Vargas-Isla R."/>
            <person name="Ushijima S."/>
            <person name="Smith C.A."/>
            <person name="Ahrendt S."/>
            <person name="Andreopoulos W."/>
            <person name="He G."/>
            <person name="Labutti K."/>
            <person name="Lipzen A."/>
            <person name="Ng V."/>
            <person name="Riley R."/>
            <person name="Sandor L."/>
            <person name="Barry K."/>
            <person name="Martinez A.T."/>
            <person name="Xiao Y."/>
            <person name="Gibbons J.G."/>
            <person name="Terashima K."/>
            <person name="Grigoriev I.V."/>
            <person name="Hibbett D.S."/>
        </authorList>
    </citation>
    <scope>NUCLEOTIDE SEQUENCE</scope>
    <source>
        <strain evidence="2">JLM2183</strain>
    </source>
</reference>
<feature type="compositionally biased region" description="Basic and acidic residues" evidence="1">
    <location>
        <begin position="148"/>
        <end position="157"/>
    </location>
</feature>
<feature type="compositionally biased region" description="Low complexity" evidence="1">
    <location>
        <begin position="210"/>
        <end position="224"/>
    </location>
</feature>
<feature type="compositionally biased region" description="Basic and acidic residues" evidence="1">
    <location>
        <begin position="181"/>
        <end position="191"/>
    </location>
</feature>
<accession>A0A9W9DH25</accession>